<dbReference type="OrthoDB" id="5415167at2"/>
<dbReference type="SUPFAM" id="SSF53822">
    <property type="entry name" value="Periplasmic binding protein-like I"/>
    <property type="match status" value="1"/>
</dbReference>
<comment type="similarity">
    <text evidence="1">Belongs to the leucine-binding protein family.</text>
</comment>
<dbReference type="EMBL" id="NAAC01000050">
    <property type="protein sequence ID" value="RDJ01856.1"/>
    <property type="molecule type" value="Genomic_DNA"/>
</dbReference>
<keyword evidence="2" id="KW-0813">Transport</keyword>
<feature type="chain" id="PRO_5016918095" evidence="5">
    <location>
        <begin position="29"/>
        <end position="419"/>
    </location>
</feature>
<dbReference type="InterPro" id="IPR028081">
    <property type="entry name" value="Leu-bd"/>
</dbReference>
<evidence type="ECO:0000256" key="1">
    <source>
        <dbReference type="ARBA" id="ARBA00010062"/>
    </source>
</evidence>
<dbReference type="PANTHER" id="PTHR30483">
    <property type="entry name" value="LEUCINE-SPECIFIC-BINDING PROTEIN"/>
    <property type="match status" value="1"/>
</dbReference>
<protein>
    <submittedName>
        <fullName evidence="7">Branched-chain amino acid ABC transporter substrate-binding protein</fullName>
    </submittedName>
</protein>
<dbReference type="Pfam" id="PF13458">
    <property type="entry name" value="Peripla_BP_6"/>
    <property type="match status" value="1"/>
</dbReference>
<dbReference type="PANTHER" id="PTHR30483:SF6">
    <property type="entry name" value="PERIPLASMIC BINDING PROTEIN OF ABC TRANSPORTER FOR NATURAL AMINO ACIDS"/>
    <property type="match status" value="1"/>
</dbReference>
<evidence type="ECO:0000313" key="8">
    <source>
        <dbReference type="Proteomes" id="UP000254939"/>
    </source>
</evidence>
<keyword evidence="3 5" id="KW-0732">Signal</keyword>
<name>A0A370KE42_9HYPH</name>
<dbReference type="PRINTS" id="PR00337">
    <property type="entry name" value="LEUILEVALBP"/>
</dbReference>
<dbReference type="Gene3D" id="3.40.50.2300">
    <property type="match status" value="2"/>
</dbReference>
<dbReference type="Proteomes" id="UP000254939">
    <property type="component" value="Unassembled WGS sequence"/>
</dbReference>
<dbReference type="InterPro" id="IPR000709">
    <property type="entry name" value="Leu_Ile_Val-bd"/>
</dbReference>
<gene>
    <name evidence="7" type="ORF">B5K06_33290</name>
</gene>
<feature type="signal peptide" evidence="5">
    <location>
        <begin position="1"/>
        <end position="28"/>
    </location>
</feature>
<evidence type="ECO:0000313" key="7">
    <source>
        <dbReference type="EMBL" id="RDJ01856.1"/>
    </source>
</evidence>
<organism evidence="7 8">
    <name type="scientific">Rhizobium grahamii</name>
    <dbReference type="NCBI Taxonomy" id="1120045"/>
    <lineage>
        <taxon>Bacteria</taxon>
        <taxon>Pseudomonadati</taxon>
        <taxon>Pseudomonadota</taxon>
        <taxon>Alphaproteobacteria</taxon>
        <taxon>Hyphomicrobiales</taxon>
        <taxon>Rhizobiaceae</taxon>
        <taxon>Rhizobium/Agrobacterium group</taxon>
        <taxon>Rhizobium</taxon>
    </lineage>
</organism>
<reference evidence="7 8" key="1">
    <citation type="submission" date="2017-03" db="EMBL/GenBank/DDBJ databases">
        <title>Genome analysis of Rhizobial strains effectives or ineffectives for nitrogen fixation isolated from bean seeds.</title>
        <authorList>
            <person name="Peralta H."/>
            <person name="Aguilar-Vera A."/>
            <person name="Mora Y."/>
            <person name="Vargas-Lagunas C."/>
            <person name="Girard L."/>
            <person name="Mora J."/>
        </authorList>
    </citation>
    <scope>NUCLEOTIDE SEQUENCE [LARGE SCALE GENOMIC DNA]</scope>
    <source>
        <strain evidence="7 8">CCGM3</strain>
    </source>
</reference>
<accession>A0A370KE42</accession>
<dbReference type="RefSeq" id="WP_114716018.1">
    <property type="nucleotide sequence ID" value="NZ_KZ857271.1"/>
</dbReference>
<dbReference type="GO" id="GO:0006865">
    <property type="term" value="P:amino acid transport"/>
    <property type="evidence" value="ECO:0007669"/>
    <property type="project" value="UniProtKB-KW"/>
</dbReference>
<keyword evidence="4" id="KW-0029">Amino-acid transport</keyword>
<dbReference type="AlphaFoldDB" id="A0A370KE42"/>
<dbReference type="InterPro" id="IPR028082">
    <property type="entry name" value="Peripla_BP_I"/>
</dbReference>
<sequence>MSDFTKRELLRVMALAMGALALTPPAWSEDQPIKIGTSMALSGPLAAGGRQSQLALQMWVEDVNSRGGLLGRKVELVTYDDQGSPAQSPGIFSKLIDLDKADLLIAPYGTVPAAAVMPLVKERGRLLIGQIGYQINSKVHHDMWFNNSPWSDAESWVGGFFKLGETVGVKKVAFLAADQEFSQNILAGAKALAGKAGFETVYEQTYPPTTVDFSAMIRAIRAATPDMVFVASYPADSTAIIRAVNEIGVGSSVKLFGGGMVGLQYASVMQALGTQLNGVVNYHTYVPEKTMAFPGVKEFLDRYAEKAKAAKVETLGYYVAPFSYASGQILEQAVKATGSLDNAELAKYLRSNEVQTIVGPIRWGTDGEWSQPRVVMVQFRDIKDGDAEQFRQEGKQVIVYPDKYKTGDLVSPLTEAQGR</sequence>
<feature type="domain" description="Leucine-binding protein" evidence="6">
    <location>
        <begin position="32"/>
        <end position="376"/>
    </location>
</feature>
<evidence type="ECO:0000259" key="6">
    <source>
        <dbReference type="Pfam" id="PF13458"/>
    </source>
</evidence>
<evidence type="ECO:0000256" key="4">
    <source>
        <dbReference type="ARBA" id="ARBA00022970"/>
    </source>
</evidence>
<evidence type="ECO:0000256" key="3">
    <source>
        <dbReference type="ARBA" id="ARBA00022729"/>
    </source>
</evidence>
<dbReference type="InterPro" id="IPR051010">
    <property type="entry name" value="BCAA_transport"/>
</dbReference>
<proteinExistence type="inferred from homology"/>
<evidence type="ECO:0000256" key="2">
    <source>
        <dbReference type="ARBA" id="ARBA00022448"/>
    </source>
</evidence>
<comment type="caution">
    <text evidence="7">The sequence shown here is derived from an EMBL/GenBank/DDBJ whole genome shotgun (WGS) entry which is preliminary data.</text>
</comment>
<evidence type="ECO:0000256" key="5">
    <source>
        <dbReference type="SAM" id="SignalP"/>
    </source>
</evidence>
<dbReference type="CDD" id="cd06338">
    <property type="entry name" value="PBP1_ABC_ligand_binding-like"/>
    <property type="match status" value="1"/>
</dbReference>